<protein>
    <submittedName>
        <fullName evidence="2">Uncharacterized protein</fullName>
    </submittedName>
</protein>
<accession>A0A518BVL8</accession>
<evidence type="ECO:0000313" key="3">
    <source>
        <dbReference type="Proteomes" id="UP000320386"/>
    </source>
</evidence>
<dbReference type="RefSeq" id="WP_145445161.1">
    <property type="nucleotide sequence ID" value="NZ_CP036280.1"/>
</dbReference>
<name>A0A518BVL8_9BACT</name>
<organism evidence="2 3">
    <name type="scientific">Mucisphaera calidilacus</name>
    <dbReference type="NCBI Taxonomy" id="2527982"/>
    <lineage>
        <taxon>Bacteria</taxon>
        <taxon>Pseudomonadati</taxon>
        <taxon>Planctomycetota</taxon>
        <taxon>Phycisphaerae</taxon>
        <taxon>Phycisphaerales</taxon>
        <taxon>Phycisphaeraceae</taxon>
        <taxon>Mucisphaera</taxon>
    </lineage>
</organism>
<gene>
    <name evidence="2" type="ORF">Pan265_08640</name>
</gene>
<sequence length="146" mass="16257">MVPAWLTALLLMLGEAWSVRRDARLRFVLAQIELLKARVPGNRVILSPDERLLLLKLGSAVGHDVHDLVGIVSVKTYKRWLRQQQGGRAPGQVGRPPKVTASLRPHQSLENTPPEDVGKPPPTSTGWIRRERTLGGLLNHDYRKAA</sequence>
<dbReference type="OrthoDB" id="239066at2"/>
<evidence type="ECO:0000256" key="1">
    <source>
        <dbReference type="SAM" id="MobiDB-lite"/>
    </source>
</evidence>
<feature type="region of interest" description="Disordered" evidence="1">
    <location>
        <begin position="84"/>
        <end position="128"/>
    </location>
</feature>
<dbReference type="AlphaFoldDB" id="A0A518BVL8"/>
<dbReference type="Proteomes" id="UP000320386">
    <property type="component" value="Chromosome"/>
</dbReference>
<keyword evidence="3" id="KW-1185">Reference proteome</keyword>
<proteinExistence type="predicted"/>
<reference evidence="2 3" key="1">
    <citation type="submission" date="2019-02" db="EMBL/GenBank/DDBJ databases">
        <title>Deep-cultivation of Planctomycetes and their phenomic and genomic characterization uncovers novel biology.</title>
        <authorList>
            <person name="Wiegand S."/>
            <person name="Jogler M."/>
            <person name="Boedeker C."/>
            <person name="Pinto D."/>
            <person name="Vollmers J."/>
            <person name="Rivas-Marin E."/>
            <person name="Kohn T."/>
            <person name="Peeters S.H."/>
            <person name="Heuer A."/>
            <person name="Rast P."/>
            <person name="Oberbeckmann S."/>
            <person name="Bunk B."/>
            <person name="Jeske O."/>
            <person name="Meyerdierks A."/>
            <person name="Storesund J.E."/>
            <person name="Kallscheuer N."/>
            <person name="Luecker S."/>
            <person name="Lage O.M."/>
            <person name="Pohl T."/>
            <person name="Merkel B.J."/>
            <person name="Hornburger P."/>
            <person name="Mueller R.-W."/>
            <person name="Bruemmer F."/>
            <person name="Labrenz M."/>
            <person name="Spormann A.M."/>
            <person name="Op den Camp H."/>
            <person name="Overmann J."/>
            <person name="Amann R."/>
            <person name="Jetten M.S.M."/>
            <person name="Mascher T."/>
            <person name="Medema M.H."/>
            <person name="Devos D.P."/>
            <person name="Kaster A.-K."/>
            <person name="Ovreas L."/>
            <person name="Rohde M."/>
            <person name="Galperin M.Y."/>
            <person name="Jogler C."/>
        </authorList>
    </citation>
    <scope>NUCLEOTIDE SEQUENCE [LARGE SCALE GENOMIC DNA]</scope>
    <source>
        <strain evidence="2 3">Pan265</strain>
    </source>
</reference>
<evidence type="ECO:0000313" key="2">
    <source>
        <dbReference type="EMBL" id="QDU71019.1"/>
    </source>
</evidence>
<dbReference type="EMBL" id="CP036280">
    <property type="protein sequence ID" value="QDU71019.1"/>
    <property type="molecule type" value="Genomic_DNA"/>
</dbReference>
<dbReference type="KEGG" id="mcad:Pan265_08640"/>